<keyword evidence="2 7" id="KW-0812">Transmembrane</keyword>
<evidence type="ECO:0000256" key="7">
    <source>
        <dbReference type="SAM" id="Phobius"/>
    </source>
</evidence>
<feature type="transmembrane region" description="Helical" evidence="7">
    <location>
        <begin position="269"/>
        <end position="286"/>
    </location>
</feature>
<comment type="caution">
    <text evidence="8">The sequence shown here is derived from an EMBL/GenBank/DDBJ whole genome shotgun (WGS) entry which is preliminary data.</text>
</comment>
<feature type="transmembrane region" description="Helical" evidence="7">
    <location>
        <begin position="67"/>
        <end position="87"/>
    </location>
</feature>
<feature type="transmembrane region" description="Helical" evidence="7">
    <location>
        <begin position="171"/>
        <end position="192"/>
    </location>
</feature>
<evidence type="ECO:0000256" key="5">
    <source>
        <dbReference type="ARBA" id="ARBA00023136"/>
    </source>
</evidence>
<feature type="transmembrane region" description="Helical" evidence="7">
    <location>
        <begin position="42"/>
        <end position="61"/>
    </location>
</feature>
<organism evidence="8 9">
    <name type="scientific">Frankia umida</name>
    <dbReference type="NCBI Taxonomy" id="573489"/>
    <lineage>
        <taxon>Bacteria</taxon>
        <taxon>Bacillati</taxon>
        <taxon>Actinomycetota</taxon>
        <taxon>Actinomycetes</taxon>
        <taxon>Frankiales</taxon>
        <taxon>Frankiaceae</taxon>
        <taxon>Frankia</taxon>
    </lineage>
</organism>
<feature type="transmembrane region" description="Helical" evidence="7">
    <location>
        <begin position="444"/>
        <end position="463"/>
    </location>
</feature>
<name>A0ABT0JU61_9ACTN</name>
<feature type="compositionally biased region" description="Polar residues" evidence="6">
    <location>
        <begin position="489"/>
        <end position="498"/>
    </location>
</feature>
<evidence type="ECO:0000256" key="2">
    <source>
        <dbReference type="ARBA" id="ARBA00022692"/>
    </source>
</evidence>
<dbReference type="RefSeq" id="WP_248823468.1">
    <property type="nucleotide sequence ID" value="NZ_JALKFT010000003.1"/>
</dbReference>
<evidence type="ECO:0000256" key="4">
    <source>
        <dbReference type="ARBA" id="ARBA00022989"/>
    </source>
</evidence>
<protein>
    <submittedName>
        <fullName evidence="8">FtsW/RodA/SpoVE family cell cycle protein</fullName>
    </submittedName>
</protein>
<sequence>MTRPPLPLPPLRRPRSADLTATFAGLPLPRDINLPPYRRRELTLLIYAGVLATSALAALTLADVGQLSLGVLTIGLGFFCLWAMAHIAVRRFAPAADPVLLPVVVALNGLGLVMIYRLDLARSEAAKQAGRHIPPSAAQVQLVWTLLAMIVFVLVLALVRDHRKLARYAYTAGLAGIVGLMLPIVPGIGTSINGARLWLRVGPFSFQPSEVSKILILIFFAAYLVNKRDVLTYGSPTVLGLKIPHARTLGPLLVAWLASLGILVVQNDLGSSLLFFGMFLVVLYVATERVSWILSGLGLFVAGAVLAYPLFGHVQIRVDGWLHAFDGDNPSSTSYQLVQGLYGFAAGGISGTGLGQGHPQKVPFANTDFIMASLGEELGLTGVMAILTMYALLVLRGMRAALGAKDAFGKLLATGLSFTLGLQVFVQVGGVMRLIPLTGLTLPFVSYGGSSIVANAAIIALLLRVSDSARRAPEPPSEAPLFDPGAVSESPTQVVRTT</sequence>
<proteinExistence type="predicted"/>
<dbReference type="PANTHER" id="PTHR30474">
    <property type="entry name" value="CELL CYCLE PROTEIN"/>
    <property type="match status" value="1"/>
</dbReference>
<feature type="transmembrane region" description="Helical" evidence="7">
    <location>
        <begin position="293"/>
        <end position="311"/>
    </location>
</feature>
<evidence type="ECO:0000313" key="8">
    <source>
        <dbReference type="EMBL" id="MCK9874930.1"/>
    </source>
</evidence>
<keyword evidence="3" id="KW-0133">Cell shape</keyword>
<reference evidence="8 9" key="1">
    <citation type="submission" date="2022-04" db="EMBL/GenBank/DDBJ databases">
        <title>Genome diversity in the genus Frankia.</title>
        <authorList>
            <person name="Carlos-Shanley C."/>
            <person name="Hahn D."/>
        </authorList>
    </citation>
    <scope>NUCLEOTIDE SEQUENCE [LARGE SCALE GENOMIC DNA]</scope>
    <source>
        <strain evidence="8 9">Ag45/Mut15</strain>
    </source>
</reference>
<feature type="transmembrane region" description="Helical" evidence="7">
    <location>
        <begin position="204"/>
        <end position="225"/>
    </location>
</feature>
<feature type="transmembrane region" description="Helical" evidence="7">
    <location>
        <begin position="99"/>
        <end position="118"/>
    </location>
</feature>
<accession>A0ABT0JU61</accession>
<feature type="transmembrane region" description="Helical" evidence="7">
    <location>
        <begin position="246"/>
        <end position="263"/>
    </location>
</feature>
<gene>
    <name evidence="8" type="ORF">MXD59_03885</name>
</gene>
<evidence type="ECO:0000313" key="9">
    <source>
        <dbReference type="Proteomes" id="UP001201873"/>
    </source>
</evidence>
<dbReference type="Proteomes" id="UP001201873">
    <property type="component" value="Unassembled WGS sequence"/>
</dbReference>
<feature type="transmembrane region" description="Helical" evidence="7">
    <location>
        <begin position="407"/>
        <end position="432"/>
    </location>
</feature>
<dbReference type="Pfam" id="PF01098">
    <property type="entry name" value="FTSW_RODA_SPOVE"/>
    <property type="match status" value="1"/>
</dbReference>
<dbReference type="InterPro" id="IPR001182">
    <property type="entry name" value="FtsW/RodA"/>
</dbReference>
<keyword evidence="4 7" id="KW-1133">Transmembrane helix</keyword>
<feature type="region of interest" description="Disordered" evidence="6">
    <location>
        <begin position="473"/>
        <end position="498"/>
    </location>
</feature>
<dbReference type="PANTHER" id="PTHR30474:SF3">
    <property type="entry name" value="PEPTIDOGLYCAN GLYCOSYLTRANSFERASE RODA"/>
    <property type="match status" value="1"/>
</dbReference>
<keyword evidence="9" id="KW-1185">Reference proteome</keyword>
<evidence type="ECO:0000256" key="1">
    <source>
        <dbReference type="ARBA" id="ARBA00004141"/>
    </source>
</evidence>
<feature type="transmembrane region" description="Helical" evidence="7">
    <location>
        <begin position="138"/>
        <end position="159"/>
    </location>
</feature>
<feature type="transmembrane region" description="Helical" evidence="7">
    <location>
        <begin position="378"/>
        <end position="395"/>
    </location>
</feature>
<dbReference type="EMBL" id="JALKFT010000003">
    <property type="protein sequence ID" value="MCK9874930.1"/>
    <property type="molecule type" value="Genomic_DNA"/>
</dbReference>
<evidence type="ECO:0000256" key="3">
    <source>
        <dbReference type="ARBA" id="ARBA00022960"/>
    </source>
</evidence>
<comment type="subcellular location">
    <subcellularLocation>
        <location evidence="1">Membrane</location>
        <topology evidence="1">Multi-pass membrane protein</topology>
    </subcellularLocation>
</comment>
<evidence type="ECO:0000256" key="6">
    <source>
        <dbReference type="SAM" id="MobiDB-lite"/>
    </source>
</evidence>
<keyword evidence="5 7" id="KW-0472">Membrane</keyword>